<gene>
    <name evidence="2" type="ORF">MIND_01245600</name>
    <name evidence="3" type="ORF">MIND_01245800</name>
</gene>
<feature type="compositionally biased region" description="Basic and acidic residues" evidence="1">
    <location>
        <begin position="225"/>
        <end position="235"/>
    </location>
</feature>
<feature type="compositionally biased region" description="Polar residues" evidence="1">
    <location>
        <begin position="97"/>
        <end position="107"/>
    </location>
</feature>
<name>A0A8H6S4Q1_9AGAR</name>
<protein>
    <submittedName>
        <fullName evidence="3">Uncharacterized protein</fullName>
    </submittedName>
</protein>
<feature type="compositionally biased region" description="Acidic residues" evidence="1">
    <location>
        <begin position="375"/>
        <end position="385"/>
    </location>
</feature>
<dbReference type="OrthoDB" id="2905322at2759"/>
<feature type="region of interest" description="Disordered" evidence="1">
    <location>
        <begin position="1"/>
        <end position="245"/>
    </location>
</feature>
<evidence type="ECO:0000313" key="4">
    <source>
        <dbReference type="Proteomes" id="UP000636479"/>
    </source>
</evidence>
<feature type="compositionally biased region" description="Basic and acidic residues" evidence="1">
    <location>
        <begin position="39"/>
        <end position="62"/>
    </location>
</feature>
<proteinExistence type="predicted"/>
<feature type="compositionally biased region" description="Basic and acidic residues" evidence="1">
    <location>
        <begin position="79"/>
        <end position="95"/>
    </location>
</feature>
<evidence type="ECO:0000313" key="2">
    <source>
        <dbReference type="EMBL" id="KAF7292183.1"/>
    </source>
</evidence>
<feature type="region of interest" description="Disordered" evidence="1">
    <location>
        <begin position="552"/>
        <end position="582"/>
    </location>
</feature>
<accession>A0A8H6S4Q1</accession>
<feature type="region of interest" description="Disordered" evidence="1">
    <location>
        <begin position="370"/>
        <end position="389"/>
    </location>
</feature>
<feature type="compositionally biased region" description="Acidic residues" evidence="1">
    <location>
        <begin position="567"/>
        <end position="576"/>
    </location>
</feature>
<evidence type="ECO:0000256" key="1">
    <source>
        <dbReference type="SAM" id="MobiDB-lite"/>
    </source>
</evidence>
<organism evidence="3 4">
    <name type="scientific">Mycena indigotica</name>
    <dbReference type="NCBI Taxonomy" id="2126181"/>
    <lineage>
        <taxon>Eukaryota</taxon>
        <taxon>Fungi</taxon>
        <taxon>Dikarya</taxon>
        <taxon>Basidiomycota</taxon>
        <taxon>Agaricomycotina</taxon>
        <taxon>Agaricomycetes</taxon>
        <taxon>Agaricomycetidae</taxon>
        <taxon>Agaricales</taxon>
        <taxon>Marasmiineae</taxon>
        <taxon>Mycenaceae</taxon>
        <taxon>Mycena</taxon>
    </lineage>
</organism>
<keyword evidence="4" id="KW-1185">Reference proteome</keyword>
<dbReference type="Proteomes" id="UP000636479">
    <property type="component" value="Unassembled WGS sequence"/>
</dbReference>
<comment type="caution">
    <text evidence="3">The sequence shown here is derived from an EMBL/GenBank/DDBJ whole genome shotgun (WGS) entry which is preliminary data.</text>
</comment>
<evidence type="ECO:0000313" key="3">
    <source>
        <dbReference type="EMBL" id="KAF7292185.1"/>
    </source>
</evidence>
<dbReference type="AlphaFoldDB" id="A0A8H6S4Q1"/>
<dbReference type="EMBL" id="JACAZF010000012">
    <property type="protein sequence ID" value="KAF7292185.1"/>
    <property type="molecule type" value="Genomic_DNA"/>
</dbReference>
<sequence>MATPVQARRQNPRAPDAPPLHTRSGNKHHAIHGPPTVRRTREQVEADEAAARVAHDEAERRKQAALARVAATEDENQEEDKRRRELAKAGARERTVPVQQPASSHKSVASDEDVDMRSLDDGSGSGSEDLKMSRPKRRRNQARAPAPTFKHCVKPRIRTGTPDVGGGGKRKAGKDDGLKTSKRPKVVLKKAGLAPPVPAKRQPATSPTQLEDGDSMFQPGGPALEDGHEGIEHPARKGPSKGLPKIDSVKISQKQLRGGGGKWTIAHLPPNAEPLFTRVFIPLTKEQISISESDPWLNLGVADMQTVIDRVYPNEGFIVKPKEAWFHLVHYRAVDYRRGFLDQAKKAFELQLESGREAIAEYEAKAAAKAKQDINGEDEGDEDADEGHGLIPVDTPAGVADLVEYFLTSSGDGHSKAFHWNKWDESQESCTGLFESFLIKYTFTFHLMFLDTIPHEYRQSSKPPYGALLLSIQAVECVLQRWTTGIYVAPPKGHKYEFSTDNWGDAVETIGKQRRKIRRATKYLKTLQAWTEDEWEGYIESAAAFKVTKNRCSHSRSSSRVSSNAPEELEDEEEEQFVISRR</sequence>
<dbReference type="RefSeq" id="XP_037214910.1">
    <property type="nucleotide sequence ID" value="XM_037368942.1"/>
</dbReference>
<reference evidence="3" key="1">
    <citation type="submission" date="2020-05" db="EMBL/GenBank/DDBJ databases">
        <title>Mycena genomes resolve the evolution of fungal bioluminescence.</title>
        <authorList>
            <person name="Tsai I.J."/>
        </authorList>
    </citation>
    <scope>NUCLEOTIDE SEQUENCE</scope>
    <source>
        <strain evidence="3">171206Taipei</strain>
    </source>
</reference>
<dbReference type="GeneID" id="59351458"/>
<dbReference type="EMBL" id="JACAZF010000012">
    <property type="protein sequence ID" value="KAF7292183.1"/>
    <property type="molecule type" value="Genomic_DNA"/>
</dbReference>